<accession>A0A5B7HQV6</accession>
<comment type="caution">
    <text evidence="1">The sequence shown here is derived from an EMBL/GenBank/DDBJ whole genome shotgun (WGS) entry which is preliminary data.</text>
</comment>
<evidence type="ECO:0000313" key="2">
    <source>
        <dbReference type="Proteomes" id="UP000324222"/>
    </source>
</evidence>
<dbReference type="EMBL" id="VSRR010039808">
    <property type="protein sequence ID" value="MPC74840.1"/>
    <property type="molecule type" value="Genomic_DNA"/>
</dbReference>
<reference evidence="1" key="1">
    <citation type="submission" date="2019-05" db="EMBL/GenBank/DDBJ databases">
        <title>Another draft genome of Portunus trituberculatus and its Hox gene families provides insights of decapod evolution.</title>
        <authorList>
            <person name="Jeong J.-H."/>
            <person name="Song I."/>
            <person name="Kim S."/>
            <person name="Choi T."/>
            <person name="Kim D."/>
            <person name="Ryu S."/>
            <person name="Kim W."/>
        </authorList>
    </citation>
    <scope>NUCLEOTIDE SEQUENCE [LARGE SCALE GENOMIC DNA]</scope>
    <source>
        <tissue evidence="1">Muscle</tissue>
    </source>
</reference>
<gene>
    <name evidence="1" type="ORF">E2C01_069216</name>
</gene>
<evidence type="ECO:0000313" key="1">
    <source>
        <dbReference type="EMBL" id="MPC74840.1"/>
    </source>
</evidence>
<sequence>MTRTTLSKRLTCHLQKGTIKNHYTAAHKTTATRKHVEESTTIIDHITNTKKKTNLTYHRSEPTTDNTKPPNHIHYTRPRSEPTNQVVPNHVHLLPDPLTGYISHTSKTFGTRQGLSTAHIHMLLDTHTFTQTQPHKNAIF</sequence>
<protein>
    <submittedName>
        <fullName evidence="1">Uncharacterized protein</fullName>
    </submittedName>
</protein>
<organism evidence="1 2">
    <name type="scientific">Portunus trituberculatus</name>
    <name type="common">Swimming crab</name>
    <name type="synonym">Neptunus trituberculatus</name>
    <dbReference type="NCBI Taxonomy" id="210409"/>
    <lineage>
        <taxon>Eukaryota</taxon>
        <taxon>Metazoa</taxon>
        <taxon>Ecdysozoa</taxon>
        <taxon>Arthropoda</taxon>
        <taxon>Crustacea</taxon>
        <taxon>Multicrustacea</taxon>
        <taxon>Malacostraca</taxon>
        <taxon>Eumalacostraca</taxon>
        <taxon>Eucarida</taxon>
        <taxon>Decapoda</taxon>
        <taxon>Pleocyemata</taxon>
        <taxon>Brachyura</taxon>
        <taxon>Eubrachyura</taxon>
        <taxon>Portunoidea</taxon>
        <taxon>Portunidae</taxon>
        <taxon>Portuninae</taxon>
        <taxon>Portunus</taxon>
    </lineage>
</organism>
<proteinExistence type="predicted"/>
<dbReference type="AlphaFoldDB" id="A0A5B7HQV6"/>
<keyword evidence="2" id="KW-1185">Reference proteome</keyword>
<dbReference type="Proteomes" id="UP000324222">
    <property type="component" value="Unassembled WGS sequence"/>
</dbReference>
<name>A0A5B7HQV6_PORTR</name>